<dbReference type="PROSITE" id="PS00211">
    <property type="entry name" value="ABC_TRANSPORTER_1"/>
    <property type="match status" value="1"/>
</dbReference>
<dbReference type="InterPro" id="IPR039421">
    <property type="entry name" value="Type_1_exporter"/>
</dbReference>
<sequence>MSEIIKKFFVFSGERKRTIKKGIVMAIINSFFQAMQIMALYVVLQGIVDKNVTVGTAWTSFGIMLISTVGGIVTKNMSTMAETKGSFFMCADKRTQIGDRMKYMPMGYFNDNSLGAITATVTSTMEDIQDVAPRVMDKTIHGLVHAIVITIMLLFFDWRMGLIILGGILLFLAVNNMMQKKSQGVSPARVAAQASLVGAILEYVQGMSVVRSFNLASNANKTIDRSINECEKQNVSLEVTFIPFMFLQTVLLKWVSVLIVIASISFYLAGTMELSICLMMMISAFIIYTQLETAGSMSALLRSIDLSMDRVNAINETPIMDKEGKIIKPNNYTIKGEHISFSYDKRKIIDDVSFTIKQGTTTAIIGPSGGGKTTLCNLITRFWDVDRGNITLGGIDIKNYTLDSLLLNFSMVFQNVYLFNDTIANNIKFGKPEATLEEIRKAAKKACCDDFIMALPNGYDTVISESGSTISGGERQRISIARAILKDAPIIILDEATANVDPENEMQLQIAIEELTKNKTIIMIAHRLKTVQNANQILVVENGKIVQRGKHQELLNEGGIYSDFISRREKSVGWKLGK</sequence>
<dbReference type="InterPro" id="IPR003439">
    <property type="entry name" value="ABC_transporter-like_ATP-bd"/>
</dbReference>
<keyword evidence="11" id="KW-1185">Reference proteome</keyword>
<dbReference type="InterPro" id="IPR027417">
    <property type="entry name" value="P-loop_NTPase"/>
</dbReference>
<name>A0ABT4DCP5_9CLOT</name>
<dbReference type="Gene3D" id="3.40.50.300">
    <property type="entry name" value="P-loop containing nucleotide triphosphate hydrolases"/>
    <property type="match status" value="1"/>
</dbReference>
<dbReference type="PANTHER" id="PTHR24221">
    <property type="entry name" value="ATP-BINDING CASSETTE SUB-FAMILY B"/>
    <property type="match status" value="1"/>
</dbReference>
<feature type="transmembrane region" description="Helical" evidence="7">
    <location>
        <begin position="241"/>
        <end position="267"/>
    </location>
</feature>
<evidence type="ECO:0000256" key="4">
    <source>
        <dbReference type="ARBA" id="ARBA00022840"/>
    </source>
</evidence>
<dbReference type="PROSITE" id="PS50929">
    <property type="entry name" value="ABC_TM1F"/>
    <property type="match status" value="1"/>
</dbReference>
<dbReference type="SUPFAM" id="SSF52540">
    <property type="entry name" value="P-loop containing nucleoside triphosphate hydrolases"/>
    <property type="match status" value="1"/>
</dbReference>
<evidence type="ECO:0000256" key="5">
    <source>
        <dbReference type="ARBA" id="ARBA00022989"/>
    </source>
</evidence>
<keyword evidence="4 10" id="KW-0067">ATP-binding</keyword>
<dbReference type="PROSITE" id="PS50893">
    <property type="entry name" value="ABC_TRANSPORTER_2"/>
    <property type="match status" value="1"/>
</dbReference>
<dbReference type="InterPro" id="IPR003593">
    <property type="entry name" value="AAA+_ATPase"/>
</dbReference>
<feature type="transmembrane region" description="Helical" evidence="7">
    <location>
        <begin position="56"/>
        <end position="74"/>
    </location>
</feature>
<keyword evidence="5 7" id="KW-1133">Transmembrane helix</keyword>
<dbReference type="GO" id="GO:0005524">
    <property type="term" value="F:ATP binding"/>
    <property type="evidence" value="ECO:0007669"/>
    <property type="project" value="UniProtKB-KW"/>
</dbReference>
<dbReference type="RefSeq" id="WP_268062522.1">
    <property type="nucleotide sequence ID" value="NZ_JAPQFJ010000020.1"/>
</dbReference>
<evidence type="ECO:0000313" key="11">
    <source>
        <dbReference type="Proteomes" id="UP001144612"/>
    </source>
</evidence>
<feature type="transmembrane region" description="Helical" evidence="7">
    <location>
        <begin position="139"/>
        <end position="156"/>
    </location>
</feature>
<keyword evidence="6 7" id="KW-0472">Membrane</keyword>
<dbReference type="Pfam" id="PF00005">
    <property type="entry name" value="ABC_tran"/>
    <property type="match status" value="1"/>
</dbReference>
<gene>
    <name evidence="10" type="ORF">OW729_15805</name>
</gene>
<dbReference type="EMBL" id="JAPQFJ010000020">
    <property type="protein sequence ID" value="MCY6960085.1"/>
    <property type="molecule type" value="Genomic_DNA"/>
</dbReference>
<evidence type="ECO:0000259" key="9">
    <source>
        <dbReference type="PROSITE" id="PS50929"/>
    </source>
</evidence>
<dbReference type="InterPro" id="IPR036640">
    <property type="entry name" value="ABC1_TM_sf"/>
</dbReference>
<evidence type="ECO:0000256" key="3">
    <source>
        <dbReference type="ARBA" id="ARBA00022741"/>
    </source>
</evidence>
<dbReference type="Gene3D" id="1.20.1560.10">
    <property type="entry name" value="ABC transporter type 1, transmembrane domain"/>
    <property type="match status" value="1"/>
</dbReference>
<dbReference type="InterPro" id="IPR011527">
    <property type="entry name" value="ABC1_TM_dom"/>
</dbReference>
<organism evidence="10 11">
    <name type="scientific">Clostridium brassicae</name>
    <dbReference type="NCBI Taxonomy" id="2999072"/>
    <lineage>
        <taxon>Bacteria</taxon>
        <taxon>Bacillati</taxon>
        <taxon>Bacillota</taxon>
        <taxon>Clostridia</taxon>
        <taxon>Eubacteriales</taxon>
        <taxon>Clostridiaceae</taxon>
        <taxon>Clostridium</taxon>
    </lineage>
</organism>
<evidence type="ECO:0000256" key="7">
    <source>
        <dbReference type="SAM" id="Phobius"/>
    </source>
</evidence>
<dbReference type="InterPro" id="IPR017871">
    <property type="entry name" value="ABC_transporter-like_CS"/>
</dbReference>
<evidence type="ECO:0000256" key="6">
    <source>
        <dbReference type="ARBA" id="ARBA00023136"/>
    </source>
</evidence>
<evidence type="ECO:0000256" key="2">
    <source>
        <dbReference type="ARBA" id="ARBA00022692"/>
    </source>
</evidence>
<dbReference type="SUPFAM" id="SSF90123">
    <property type="entry name" value="ABC transporter transmembrane region"/>
    <property type="match status" value="1"/>
</dbReference>
<dbReference type="Pfam" id="PF00664">
    <property type="entry name" value="ABC_membrane"/>
    <property type="match status" value="1"/>
</dbReference>
<dbReference type="PANTHER" id="PTHR24221:SF397">
    <property type="entry name" value="ABC TRANSPORTER, ATP-BINDING TRANSMEMBRANE PROTEIN"/>
    <property type="match status" value="1"/>
</dbReference>
<feature type="domain" description="ABC transporter" evidence="8">
    <location>
        <begin position="334"/>
        <end position="567"/>
    </location>
</feature>
<protein>
    <submittedName>
        <fullName evidence="10">ABC transporter ATP-binding protein</fullName>
    </submittedName>
</protein>
<dbReference type="Proteomes" id="UP001144612">
    <property type="component" value="Unassembled WGS sequence"/>
</dbReference>
<dbReference type="SMART" id="SM00382">
    <property type="entry name" value="AAA"/>
    <property type="match status" value="1"/>
</dbReference>
<keyword evidence="3" id="KW-0547">Nucleotide-binding</keyword>
<evidence type="ECO:0000256" key="1">
    <source>
        <dbReference type="ARBA" id="ARBA00004651"/>
    </source>
</evidence>
<evidence type="ECO:0000313" key="10">
    <source>
        <dbReference type="EMBL" id="MCY6960085.1"/>
    </source>
</evidence>
<comment type="caution">
    <text evidence="10">The sequence shown here is derived from an EMBL/GenBank/DDBJ whole genome shotgun (WGS) entry which is preliminary data.</text>
</comment>
<accession>A0ABT4DCP5</accession>
<feature type="transmembrane region" description="Helical" evidence="7">
    <location>
        <begin position="21"/>
        <end position="44"/>
    </location>
</feature>
<evidence type="ECO:0000259" key="8">
    <source>
        <dbReference type="PROSITE" id="PS50893"/>
    </source>
</evidence>
<proteinExistence type="predicted"/>
<keyword evidence="2 7" id="KW-0812">Transmembrane</keyword>
<comment type="subcellular location">
    <subcellularLocation>
        <location evidence="1">Cell membrane</location>
        <topology evidence="1">Multi-pass membrane protein</topology>
    </subcellularLocation>
</comment>
<reference evidence="10" key="1">
    <citation type="submission" date="2022-12" db="EMBL/GenBank/DDBJ databases">
        <title>Clostridium sp. nov., isolated from industrial wastewater.</title>
        <authorList>
            <person name="Jiayan W."/>
        </authorList>
    </citation>
    <scope>NUCLEOTIDE SEQUENCE</scope>
    <source>
        <strain evidence="10">ZC22-4</strain>
    </source>
</reference>
<feature type="transmembrane region" description="Helical" evidence="7">
    <location>
        <begin position="162"/>
        <end position="178"/>
    </location>
</feature>
<feature type="domain" description="ABC transmembrane type-1" evidence="9">
    <location>
        <begin position="22"/>
        <end position="303"/>
    </location>
</feature>